<reference evidence="2" key="1">
    <citation type="journal article" date="2017" name="Genome Biol. Evol.">
        <title>Comparative Genomic Analysis Identifies a Campylobacter Clade Deficient in Selenium Metabolism.</title>
        <authorList>
            <person name="Miller W.G."/>
            <person name="Yee E."/>
            <person name="Lopes B.S."/>
            <person name="Chapman M.H."/>
            <person name="Huynh S."/>
            <person name="Bono J.L."/>
            <person name="Parker C.T."/>
            <person name="Strachan N.J.C."/>
            <person name="Forbes K.J."/>
        </authorList>
    </citation>
    <scope>NUCLEOTIDE SEQUENCE [LARGE SCALE GENOMIC DNA]</scope>
    <source>
        <strain evidence="2">RM6137</strain>
    </source>
</reference>
<dbReference type="RefSeq" id="WP_086298258.1">
    <property type="nucleotide sequence ID" value="NZ_CP018789.1"/>
</dbReference>
<dbReference type="KEGG" id="camy:CSUIS_1443"/>
<accession>A0A1X9SY53</accession>
<sequence length="394" mass="45559">MNISSLSSNTFQIQINQKLPKIELNFAQTEQIKQDENTDRFGRKIEYYDYHAGSYGDINIVQKYHTKTHTKEAALDEFIARQTKSILDGALYNSTFGVSDIKGISEAKEHTATIENVEYPTFDSGYFFNDNYYRYGKIPQEYYLNSYANSNLIDTKFGKAELFLDLAGDNDRLGVGSFSSNSQLFRFDSDGNGFVDKNDDYFDKLKIRAYDKDGNEIIKKLSEVVDSINLKDFIDSKSNALKKLEAQKDNYGTIEGYERSLELLKDYNPYSIFKAEVRYESLTQNDLNELSKLADEDGWIDINSNSGAFNGLLGIAYAKQGVDGNYRLEELSSYPHTTNFGFNNVFDKTTKEYYWRDSDKNSYQNQQYTRFIQNKDNLIDDKDKFYPKPLRIWA</sequence>
<proteinExistence type="predicted"/>
<evidence type="ECO:0000313" key="1">
    <source>
        <dbReference type="EMBL" id="ARR01232.1"/>
    </source>
</evidence>
<dbReference type="AlphaFoldDB" id="A0A1X9SY53"/>
<gene>
    <name evidence="1" type="ORF">CSUIS_1443</name>
</gene>
<dbReference type="EMBL" id="CP018789">
    <property type="protein sequence ID" value="ARR01232.1"/>
    <property type="molecule type" value="Genomic_DNA"/>
</dbReference>
<organism evidence="1 2">
    <name type="scientific">Campylobacter porcelli</name>
    <dbReference type="NCBI Taxonomy" id="1660073"/>
    <lineage>
        <taxon>Bacteria</taxon>
        <taxon>Pseudomonadati</taxon>
        <taxon>Campylobacterota</taxon>
        <taxon>Epsilonproteobacteria</taxon>
        <taxon>Campylobacterales</taxon>
        <taxon>Campylobacteraceae</taxon>
        <taxon>Campylobacter</taxon>
    </lineage>
</organism>
<name>A0A1X9SY53_9BACT</name>
<protein>
    <submittedName>
        <fullName evidence="1">Uncharacterized protein</fullName>
    </submittedName>
</protein>
<dbReference type="STRING" id="1660073.CSUIS_1443"/>
<evidence type="ECO:0000313" key="2">
    <source>
        <dbReference type="Proteomes" id="UP000194260"/>
    </source>
</evidence>
<dbReference type="Proteomes" id="UP000194260">
    <property type="component" value="Chromosome"/>
</dbReference>